<reference evidence="2 3" key="1">
    <citation type="submission" date="2023-07" db="EMBL/GenBank/DDBJ databases">
        <title>Novel species of Thermanaerothrix with wide hydrolytic capabilities.</title>
        <authorList>
            <person name="Zayulina K.S."/>
            <person name="Podosokorskaya O.A."/>
            <person name="Elcheninov A.G."/>
        </authorList>
    </citation>
    <scope>NUCLEOTIDE SEQUENCE [LARGE SCALE GENOMIC DNA]</scope>
    <source>
        <strain evidence="2 3">4228-RoL</strain>
    </source>
</reference>
<dbReference type="CDD" id="cd00009">
    <property type="entry name" value="AAA"/>
    <property type="match status" value="1"/>
</dbReference>
<protein>
    <submittedName>
        <fullName evidence="2">ATP-binding protein</fullName>
    </submittedName>
</protein>
<evidence type="ECO:0000313" key="2">
    <source>
        <dbReference type="EMBL" id="MDT8897233.1"/>
    </source>
</evidence>
<dbReference type="GO" id="GO:0005524">
    <property type="term" value="F:ATP binding"/>
    <property type="evidence" value="ECO:0007669"/>
    <property type="project" value="UniProtKB-KW"/>
</dbReference>
<feature type="domain" description="AAA+ ATPase" evidence="1">
    <location>
        <begin position="75"/>
        <end position="260"/>
    </location>
</feature>
<keyword evidence="3" id="KW-1185">Reference proteome</keyword>
<dbReference type="PANTHER" id="PTHR35023:SF1">
    <property type="entry name" value="MG-PROTOPORPHYRIN IX CHELATASE"/>
    <property type="match status" value="1"/>
</dbReference>
<accession>A0ABU3NK50</accession>
<keyword evidence="2" id="KW-0547">Nucleotide-binding</keyword>
<dbReference type="InterPro" id="IPR027417">
    <property type="entry name" value="P-loop_NTPase"/>
</dbReference>
<dbReference type="PANTHER" id="PTHR35023">
    <property type="entry name" value="CHELATASE-RELATED"/>
    <property type="match status" value="1"/>
</dbReference>
<dbReference type="SUPFAM" id="SSF52540">
    <property type="entry name" value="P-loop containing nucleoside triphosphate hydrolases"/>
    <property type="match status" value="1"/>
</dbReference>
<dbReference type="RefSeq" id="WP_315623885.1">
    <property type="nucleotide sequence ID" value="NZ_JAUHMF010000001.1"/>
</dbReference>
<dbReference type="Proteomes" id="UP001254165">
    <property type="component" value="Unassembled WGS sequence"/>
</dbReference>
<organism evidence="2 3">
    <name type="scientific">Thermanaerothrix solaris</name>
    <dbReference type="NCBI Taxonomy" id="3058434"/>
    <lineage>
        <taxon>Bacteria</taxon>
        <taxon>Bacillati</taxon>
        <taxon>Chloroflexota</taxon>
        <taxon>Anaerolineae</taxon>
        <taxon>Anaerolineales</taxon>
        <taxon>Anaerolineaceae</taxon>
        <taxon>Thermanaerothrix</taxon>
    </lineage>
</organism>
<keyword evidence="2" id="KW-0067">ATP-binding</keyword>
<evidence type="ECO:0000259" key="1">
    <source>
        <dbReference type="SMART" id="SM00382"/>
    </source>
</evidence>
<dbReference type="Gene3D" id="3.40.50.300">
    <property type="entry name" value="P-loop containing nucleotide triphosphate hydrolases"/>
    <property type="match status" value="1"/>
</dbReference>
<dbReference type="InterPro" id="IPR003593">
    <property type="entry name" value="AAA+_ATPase"/>
</dbReference>
<evidence type="ECO:0000313" key="3">
    <source>
        <dbReference type="Proteomes" id="UP001254165"/>
    </source>
</evidence>
<dbReference type="EMBL" id="JAUHMF010000001">
    <property type="protein sequence ID" value="MDT8897233.1"/>
    <property type="molecule type" value="Genomic_DNA"/>
</dbReference>
<dbReference type="SMART" id="SM00382">
    <property type="entry name" value="AAA"/>
    <property type="match status" value="1"/>
</dbReference>
<sequence>MSDSPLTTNPDTSSANVPQPRSLRELIDIVSGRALKDILPQEDAGLAEPLPFPFLAIVGQFEMRLALCLNLINPAIGGVLLIGPRGTGKTTAVRSLLELLPEIERSACFYGCLPEDIETGGMDAVCPDCARKYAEGRPLTVKDRVKLIELPLNARLEDVVGGLDERAVAHERFRLKRGILAQADRNILYVDEVNLLPDEIVDAILDAASSGTYTVRRGPLSATYRARFVLIGSMNPEEGNLRPQILDRFGLRVLVHGLKDPHQRLEAYRRTQFYRVNPRATVAHYAEETALMREEITMARRLLPSVQISDQIALEAIGLIQRLRIDSLRAEITLLEAARAYAAADNRTEVTLEDIRQVAPMALRMRRSIFMEKYLENQSNEDEEILRLFSSQIEPNLSVAPAQEDKDAPGS</sequence>
<gene>
    <name evidence="2" type="ORF">QYE77_03070</name>
</gene>
<proteinExistence type="predicted"/>
<dbReference type="InterPro" id="IPR041628">
    <property type="entry name" value="ChlI/MoxR_AAA_lid"/>
</dbReference>
<dbReference type="InterPro" id="IPR049945">
    <property type="entry name" value="AAA_22"/>
</dbReference>
<dbReference type="Pfam" id="PF17863">
    <property type="entry name" value="AAA_lid_2"/>
    <property type="match status" value="1"/>
</dbReference>
<dbReference type="Gene3D" id="1.10.8.80">
    <property type="entry name" value="Magnesium chelatase subunit I, C-Terminal domain"/>
    <property type="match status" value="1"/>
</dbReference>
<name>A0ABU3NK50_9CHLR</name>
<dbReference type="Pfam" id="PF13401">
    <property type="entry name" value="AAA_22"/>
    <property type="match status" value="1"/>
</dbReference>
<dbReference type="InterPro" id="IPR052989">
    <property type="entry name" value="Mg-chelatase_DI-like"/>
</dbReference>
<comment type="caution">
    <text evidence="2">The sequence shown here is derived from an EMBL/GenBank/DDBJ whole genome shotgun (WGS) entry which is preliminary data.</text>
</comment>